<organism evidence="2 4">
    <name type="scientific">Candidatus Iainarchaeum sp</name>
    <dbReference type="NCBI Taxonomy" id="3101447"/>
    <lineage>
        <taxon>Archaea</taxon>
        <taxon>Candidatus Iainarchaeota</taxon>
        <taxon>Candidatus Iainarchaeia</taxon>
        <taxon>Candidatus Iainarchaeales</taxon>
        <taxon>Candidatus Iainarchaeaceae</taxon>
        <taxon>Candidatus Iainarchaeum</taxon>
    </lineage>
</organism>
<evidence type="ECO:0000313" key="3">
    <source>
        <dbReference type="EMBL" id="MBS3059284.1"/>
    </source>
</evidence>
<evidence type="ECO:0000313" key="4">
    <source>
        <dbReference type="Proteomes" id="UP000577419"/>
    </source>
</evidence>
<dbReference type="InterPro" id="IPR001667">
    <property type="entry name" value="DDH_dom"/>
</dbReference>
<dbReference type="InterPro" id="IPR038763">
    <property type="entry name" value="DHH_sf"/>
</dbReference>
<sequence>MSFPSFSFLEKKKVLFLTHAGADIDSLASAAACFFSLKDNSKAKIGVPDHINVYAKHFAEQLKIPYFFNPESLSGFEVIVLLDFNNSGMLGSFEEQLSGFSGKLLLVDHHGKRGANLLKKAGCFWDESAVSTTELVFKWLNSSGYKLNKKAASCIAAGVLVDSAGFMVADSKTFRIMAEAMDKSGLNYLGLVSLVEKQPDIGEKIAKLKAARRCKIFKCDKYLIASTDVGAFEAVSASALVGLGADIAFAGDDKKNELLVSGRCHNTFVSETGFNLAQHVFAHLEKKFEGSSGGHAGAAAFNGKGNAQEALKECVSLAHKFIQKNLKKLVPLKEY</sequence>
<dbReference type="Proteomes" id="UP000577419">
    <property type="component" value="Unassembled WGS sequence"/>
</dbReference>
<dbReference type="Gene3D" id="3.90.1640.10">
    <property type="entry name" value="inorganic pyrophosphatase (n-terminal core)"/>
    <property type="match status" value="1"/>
</dbReference>
<dbReference type="EMBL" id="JAGVWF010000035">
    <property type="protein sequence ID" value="MBS3059284.1"/>
    <property type="molecule type" value="Genomic_DNA"/>
</dbReference>
<evidence type="ECO:0000259" key="1">
    <source>
        <dbReference type="Pfam" id="PF01368"/>
    </source>
</evidence>
<protein>
    <submittedName>
        <fullName evidence="3">DHH family phosphoesterase</fullName>
    </submittedName>
</protein>
<dbReference type="PANTHER" id="PTHR47618:SF1">
    <property type="entry name" value="BIFUNCTIONAL OLIGORIBONUCLEASE AND PAP PHOSPHATASE NRNA"/>
    <property type="match status" value="1"/>
</dbReference>
<dbReference type="EMBL" id="DUFG01000004">
    <property type="protein sequence ID" value="HIH07832.1"/>
    <property type="molecule type" value="Genomic_DNA"/>
</dbReference>
<gene>
    <name evidence="2" type="ORF">HA237_00510</name>
    <name evidence="3" type="ORF">J4224_02555</name>
</gene>
<reference evidence="2" key="1">
    <citation type="journal article" date="2020" name="bioRxiv">
        <title>A rank-normalized archaeal taxonomy based on genome phylogeny resolves widespread incomplete and uneven classifications.</title>
        <authorList>
            <person name="Rinke C."/>
            <person name="Chuvochina M."/>
            <person name="Mussig A.J."/>
            <person name="Chaumeil P.-A."/>
            <person name="Waite D.W."/>
            <person name="Whitman W.B."/>
            <person name="Parks D.H."/>
            <person name="Hugenholtz P."/>
        </authorList>
    </citation>
    <scope>NUCLEOTIDE SEQUENCE</scope>
    <source>
        <strain evidence="2">UBA10011</strain>
    </source>
</reference>
<evidence type="ECO:0000313" key="2">
    <source>
        <dbReference type="EMBL" id="HIH07832.1"/>
    </source>
</evidence>
<accession>A0A7J4IQX8</accession>
<reference evidence="3" key="2">
    <citation type="submission" date="2021-03" db="EMBL/GenBank/DDBJ databases">
        <authorList>
            <person name="Jaffe A."/>
        </authorList>
    </citation>
    <scope>NUCLEOTIDE SEQUENCE</scope>
    <source>
        <strain evidence="3">RIFCSPHIGHO2_01_FULL_GW2011_AR10_43_9</strain>
    </source>
</reference>
<dbReference type="Proteomes" id="UP000683213">
    <property type="component" value="Unassembled WGS sequence"/>
</dbReference>
<dbReference type="Pfam" id="PF01368">
    <property type="entry name" value="DHH"/>
    <property type="match status" value="1"/>
</dbReference>
<dbReference type="InterPro" id="IPR051319">
    <property type="entry name" value="Oligoribo/pAp-PDE_c-di-AMP_PDE"/>
</dbReference>
<proteinExistence type="predicted"/>
<dbReference type="SUPFAM" id="SSF64182">
    <property type="entry name" value="DHH phosphoesterases"/>
    <property type="match status" value="1"/>
</dbReference>
<feature type="domain" description="DDH" evidence="1">
    <location>
        <begin position="13"/>
        <end position="159"/>
    </location>
</feature>
<comment type="caution">
    <text evidence="2">The sequence shown here is derived from an EMBL/GenBank/DDBJ whole genome shotgun (WGS) entry which is preliminary data.</text>
</comment>
<name>A0A7J4IQX8_9ARCH</name>
<dbReference type="PANTHER" id="PTHR47618">
    <property type="entry name" value="BIFUNCTIONAL OLIGORIBONUCLEASE AND PAP PHOSPHATASE NRNA"/>
    <property type="match status" value="1"/>
</dbReference>
<reference evidence="3" key="3">
    <citation type="submission" date="2021-05" db="EMBL/GenBank/DDBJ databases">
        <title>Protein family content uncovers lineage relationships and bacterial pathway maintenance mechanisms in DPANN archaea.</title>
        <authorList>
            <person name="Castelle C.J."/>
            <person name="Meheust R."/>
            <person name="Jaffe A.L."/>
            <person name="Seitz K."/>
            <person name="Gong X."/>
            <person name="Baker B.J."/>
            <person name="Banfield J.F."/>
        </authorList>
    </citation>
    <scope>NUCLEOTIDE SEQUENCE</scope>
    <source>
        <strain evidence="3">RIFCSPHIGHO2_01_FULL_GW2011_AR10_43_9</strain>
    </source>
</reference>
<dbReference type="AlphaFoldDB" id="A0A7J4IQX8"/>